<name>A0A2I0HJS9_PUNGR</name>
<evidence type="ECO:0000313" key="3">
    <source>
        <dbReference type="Proteomes" id="UP000233551"/>
    </source>
</evidence>
<evidence type="ECO:0000313" key="2">
    <source>
        <dbReference type="EMBL" id="PKI31969.1"/>
    </source>
</evidence>
<dbReference type="EMBL" id="PGOL01008187">
    <property type="protein sequence ID" value="PKI31969.1"/>
    <property type="molecule type" value="Genomic_DNA"/>
</dbReference>
<dbReference type="Proteomes" id="UP000233551">
    <property type="component" value="Unassembled WGS sequence"/>
</dbReference>
<proteinExistence type="predicted"/>
<reference evidence="2 3" key="1">
    <citation type="submission" date="2017-11" db="EMBL/GenBank/DDBJ databases">
        <title>De-novo sequencing of pomegranate (Punica granatum L.) genome.</title>
        <authorList>
            <person name="Akparov Z."/>
            <person name="Amiraslanov A."/>
            <person name="Hajiyeva S."/>
            <person name="Abbasov M."/>
            <person name="Kaur K."/>
            <person name="Hamwieh A."/>
            <person name="Solovyev V."/>
            <person name="Salamov A."/>
            <person name="Braich B."/>
            <person name="Kosarev P."/>
            <person name="Mahmoud A."/>
            <person name="Hajiyev E."/>
            <person name="Babayeva S."/>
            <person name="Izzatullayeva V."/>
            <person name="Mammadov A."/>
            <person name="Mammadov A."/>
            <person name="Sharifova S."/>
            <person name="Ojaghi J."/>
            <person name="Eynullazada K."/>
            <person name="Bayramov B."/>
            <person name="Abdulazimova A."/>
            <person name="Shahmuradov I."/>
        </authorList>
    </citation>
    <scope>NUCLEOTIDE SEQUENCE [LARGE SCALE GENOMIC DNA]</scope>
    <source>
        <strain evidence="3">cv. AG2017</strain>
        <tissue evidence="2">Leaf</tissue>
    </source>
</reference>
<organism evidence="2 3">
    <name type="scientific">Punica granatum</name>
    <name type="common">Pomegranate</name>
    <dbReference type="NCBI Taxonomy" id="22663"/>
    <lineage>
        <taxon>Eukaryota</taxon>
        <taxon>Viridiplantae</taxon>
        <taxon>Streptophyta</taxon>
        <taxon>Embryophyta</taxon>
        <taxon>Tracheophyta</taxon>
        <taxon>Spermatophyta</taxon>
        <taxon>Magnoliopsida</taxon>
        <taxon>eudicotyledons</taxon>
        <taxon>Gunneridae</taxon>
        <taxon>Pentapetalae</taxon>
        <taxon>rosids</taxon>
        <taxon>malvids</taxon>
        <taxon>Myrtales</taxon>
        <taxon>Lythraceae</taxon>
        <taxon>Punica</taxon>
    </lineage>
</organism>
<keyword evidence="3" id="KW-1185">Reference proteome</keyword>
<dbReference type="AlphaFoldDB" id="A0A2I0HJS9"/>
<feature type="compositionally biased region" description="Basic residues" evidence="1">
    <location>
        <begin position="23"/>
        <end position="35"/>
    </location>
</feature>
<gene>
    <name evidence="2" type="ORF">CRG98_047640</name>
</gene>
<comment type="caution">
    <text evidence="2">The sequence shown here is derived from an EMBL/GenBank/DDBJ whole genome shotgun (WGS) entry which is preliminary data.</text>
</comment>
<protein>
    <submittedName>
        <fullName evidence="2">Uncharacterized protein</fullName>
    </submittedName>
</protein>
<sequence>MGHTRSTCWKLHGKPTNWEPRSKGKGGPKQHKKHGPSYAAIGPSNLQARSNAVQAASSGLKPSKISELSTAQFKKLLDIVGRDNHSAEPLVGPHHEEDVWSG</sequence>
<evidence type="ECO:0000256" key="1">
    <source>
        <dbReference type="SAM" id="MobiDB-lite"/>
    </source>
</evidence>
<accession>A0A2I0HJS9</accession>
<feature type="region of interest" description="Disordered" evidence="1">
    <location>
        <begin position="1"/>
        <end position="46"/>
    </location>
</feature>